<dbReference type="PRINTS" id="PR00364">
    <property type="entry name" value="DISEASERSIST"/>
</dbReference>
<dbReference type="InterPro" id="IPR027417">
    <property type="entry name" value="P-loop_NTPase"/>
</dbReference>
<dbReference type="SUPFAM" id="SSF52540">
    <property type="entry name" value="P-loop containing nucleoside triphosphate hydrolases"/>
    <property type="match status" value="1"/>
</dbReference>
<dbReference type="GO" id="GO:0043531">
    <property type="term" value="F:ADP binding"/>
    <property type="evidence" value="ECO:0007669"/>
    <property type="project" value="InterPro"/>
</dbReference>
<dbReference type="SUPFAM" id="SSF52058">
    <property type="entry name" value="L domain-like"/>
    <property type="match status" value="1"/>
</dbReference>
<evidence type="ECO:0000256" key="6">
    <source>
        <dbReference type="ARBA" id="ARBA00022840"/>
    </source>
</evidence>
<keyword evidence="6" id="KW-0067">ATP-binding</keyword>
<feature type="domain" description="NB-ARC" evidence="7">
    <location>
        <begin position="3"/>
        <end position="82"/>
    </location>
</feature>
<evidence type="ECO:0000259" key="9">
    <source>
        <dbReference type="Pfam" id="PF25019"/>
    </source>
</evidence>
<evidence type="ECO:0000256" key="5">
    <source>
        <dbReference type="ARBA" id="ARBA00022821"/>
    </source>
</evidence>
<evidence type="ECO:0000256" key="1">
    <source>
        <dbReference type="ARBA" id="ARBA00008894"/>
    </source>
</evidence>
<dbReference type="PANTHER" id="PTHR36766">
    <property type="entry name" value="PLANT BROAD-SPECTRUM MILDEW RESISTANCE PROTEIN RPW8"/>
    <property type="match status" value="1"/>
</dbReference>
<evidence type="ECO:0000256" key="4">
    <source>
        <dbReference type="ARBA" id="ARBA00022741"/>
    </source>
</evidence>
<dbReference type="InterPro" id="IPR042197">
    <property type="entry name" value="Apaf_helical"/>
</dbReference>
<proteinExistence type="inferred from homology"/>
<dbReference type="Gene3D" id="3.80.10.10">
    <property type="entry name" value="Ribonuclease Inhibitor"/>
    <property type="match status" value="2"/>
</dbReference>
<evidence type="ECO:0000256" key="3">
    <source>
        <dbReference type="ARBA" id="ARBA00022737"/>
    </source>
</evidence>
<evidence type="ECO:0000313" key="11">
    <source>
        <dbReference type="Proteomes" id="UP000030748"/>
    </source>
</evidence>
<evidence type="ECO:0000259" key="7">
    <source>
        <dbReference type="Pfam" id="PF00931"/>
    </source>
</evidence>
<comment type="similarity">
    <text evidence="1">Belongs to the disease resistance NB-LRR family.</text>
</comment>
<dbReference type="FunFam" id="1.10.10.10:FF:000322">
    <property type="entry name" value="Probable disease resistance protein At1g63360"/>
    <property type="match status" value="1"/>
</dbReference>
<dbReference type="Pfam" id="PF25019">
    <property type="entry name" value="LRR_R13L1-DRL21"/>
    <property type="match status" value="1"/>
</dbReference>
<dbReference type="InterPro" id="IPR002182">
    <property type="entry name" value="NB-ARC"/>
</dbReference>
<dbReference type="InterPro" id="IPR056789">
    <property type="entry name" value="LRR_R13L1-DRL21"/>
</dbReference>
<dbReference type="AlphaFoldDB" id="A0A022RYS2"/>
<dbReference type="Gene3D" id="1.10.8.430">
    <property type="entry name" value="Helical domain of apoptotic protease-activating factors"/>
    <property type="match status" value="1"/>
</dbReference>
<keyword evidence="11" id="KW-1185">Reference proteome</keyword>
<dbReference type="EMBL" id="KI630215">
    <property type="protein sequence ID" value="EYU44115.1"/>
    <property type="molecule type" value="Genomic_DNA"/>
</dbReference>
<dbReference type="Gene3D" id="1.10.10.10">
    <property type="entry name" value="Winged helix-like DNA-binding domain superfamily/Winged helix DNA-binding domain"/>
    <property type="match status" value="1"/>
</dbReference>
<dbReference type="InterPro" id="IPR032675">
    <property type="entry name" value="LRR_dom_sf"/>
</dbReference>
<feature type="non-terminal residue" evidence="10">
    <location>
        <position position="1"/>
    </location>
</feature>
<evidence type="ECO:0000313" key="10">
    <source>
        <dbReference type="EMBL" id="EYU44115.1"/>
    </source>
</evidence>
<accession>A0A022RYS2</accession>
<name>A0A022RYS2_ERYGU</name>
<dbReference type="InterPro" id="IPR036388">
    <property type="entry name" value="WH-like_DNA-bd_sf"/>
</dbReference>
<keyword evidence="3" id="KW-0677">Repeat</keyword>
<dbReference type="Gene3D" id="3.40.50.300">
    <property type="entry name" value="P-loop containing nucleotide triphosphate hydrolases"/>
    <property type="match status" value="1"/>
</dbReference>
<dbReference type="eggNOG" id="KOG4658">
    <property type="taxonomic scope" value="Eukaryota"/>
</dbReference>
<keyword evidence="5" id="KW-0611">Plant defense</keyword>
<dbReference type="Pfam" id="PF23559">
    <property type="entry name" value="WHD_DRP"/>
    <property type="match status" value="1"/>
</dbReference>
<keyword evidence="4" id="KW-0547">Nucleotide-binding</keyword>
<evidence type="ECO:0000256" key="2">
    <source>
        <dbReference type="ARBA" id="ARBA00022614"/>
    </source>
</evidence>
<evidence type="ECO:0000259" key="8">
    <source>
        <dbReference type="Pfam" id="PF23559"/>
    </source>
</evidence>
<feature type="domain" description="R13L1/DRL21-like LRR repeat region" evidence="9">
    <location>
        <begin position="406"/>
        <end position="532"/>
    </location>
</feature>
<dbReference type="Proteomes" id="UP000030748">
    <property type="component" value="Unassembled WGS sequence"/>
</dbReference>
<dbReference type="InterPro" id="IPR058922">
    <property type="entry name" value="WHD_DRP"/>
</dbReference>
<sequence>RVLWELLNQKRYLLVLDDVWNDDQDKWSQLRDVLACGLSGSSIIVTTRLKKVAEIMRTLPPHYLTGLSEEHCWMLLRERAFGQGNKELSPKLEAIGRQIVNKCSGVPLAAKALGGLLRFKRTEKEWIYVKESEMWELPEEENLILPTLRLSYHHLPLALRQCFAYCAVFPKDSRIQKEELIFLWMAHGYISSKRVMEVEDVGEEICNELVLRSLLQCDTDPDTNKPTLIMHDLVHDLARSILENEIPRTQVLRNVRNASYSKIRQVNLRRKLMAFPTSNKPEMDMSFVLTNFCRLRILDASWTGVVDFPRALGKLKHLRHLNLSGTGIRTLPKSLCSLLNLQVLNLDDCKELVALPKKMRYLVNLRHLYLESCTSLKEMPSKIGKLIGLRTLSVFIVGRNRGNRFEELECLKLCGNLKIRHLERVENPTDAKKANLAEKENLRVLWLLWECEKIALKSGGEQIDEKVLEALEPHRNLEYLVIKGFAGRCFPVWMSSSTLDKVVDIYILDCRNCSHLPQLGNLPHLKSLLIRNVAGIEYIIEDPSISVRVRQYFPSLETLHLKSLPNLKGIHRNLIVCYNTKVILTRYL</sequence>
<organism evidence="10 11">
    <name type="scientific">Erythranthe guttata</name>
    <name type="common">Yellow monkey flower</name>
    <name type="synonym">Mimulus guttatus</name>
    <dbReference type="NCBI Taxonomy" id="4155"/>
    <lineage>
        <taxon>Eukaryota</taxon>
        <taxon>Viridiplantae</taxon>
        <taxon>Streptophyta</taxon>
        <taxon>Embryophyta</taxon>
        <taxon>Tracheophyta</taxon>
        <taxon>Spermatophyta</taxon>
        <taxon>Magnoliopsida</taxon>
        <taxon>eudicotyledons</taxon>
        <taxon>Gunneridae</taxon>
        <taxon>Pentapetalae</taxon>
        <taxon>asterids</taxon>
        <taxon>lamiids</taxon>
        <taxon>Lamiales</taxon>
        <taxon>Phrymaceae</taxon>
        <taxon>Erythranthe</taxon>
    </lineage>
</organism>
<dbReference type="GO" id="GO:0006952">
    <property type="term" value="P:defense response"/>
    <property type="evidence" value="ECO:0007669"/>
    <property type="project" value="UniProtKB-KW"/>
</dbReference>
<keyword evidence="2" id="KW-0433">Leucine-rich repeat</keyword>
<feature type="domain" description="Disease resistance protein winged helix" evidence="8">
    <location>
        <begin position="168"/>
        <end position="238"/>
    </location>
</feature>
<dbReference type="GO" id="GO:0005524">
    <property type="term" value="F:ATP binding"/>
    <property type="evidence" value="ECO:0007669"/>
    <property type="project" value="UniProtKB-KW"/>
</dbReference>
<gene>
    <name evidence="10" type="ORF">MIMGU_mgv1a026639mg</name>
</gene>
<reference evidence="10 11" key="1">
    <citation type="journal article" date="2013" name="Proc. Natl. Acad. Sci. U.S.A.">
        <title>Fine-scale variation in meiotic recombination in Mimulus inferred from population shotgun sequencing.</title>
        <authorList>
            <person name="Hellsten U."/>
            <person name="Wright K.M."/>
            <person name="Jenkins J."/>
            <person name="Shu S."/>
            <person name="Yuan Y."/>
            <person name="Wessler S.R."/>
            <person name="Schmutz J."/>
            <person name="Willis J.H."/>
            <person name="Rokhsar D.S."/>
        </authorList>
    </citation>
    <scope>NUCLEOTIDE SEQUENCE [LARGE SCALE GENOMIC DNA]</scope>
    <source>
        <strain evidence="11">cv. DUN x IM62</strain>
    </source>
</reference>
<dbReference type="Pfam" id="PF00931">
    <property type="entry name" value="NB-ARC"/>
    <property type="match status" value="1"/>
</dbReference>
<protein>
    <submittedName>
        <fullName evidence="10">Uncharacterized protein</fullName>
    </submittedName>
</protein>
<dbReference type="PANTHER" id="PTHR36766:SF42">
    <property type="entry name" value="NB-ARC DOMAIN DISEASE RESISTANCE PROTEIN"/>
    <property type="match status" value="1"/>
</dbReference>